<evidence type="ECO:0000256" key="7">
    <source>
        <dbReference type="SAM" id="SignalP"/>
    </source>
</evidence>
<dbReference type="HOGENOM" id="CLU_274932_0_0_1"/>
<evidence type="ECO:0000313" key="10">
    <source>
        <dbReference type="Proteomes" id="UP000001449"/>
    </source>
</evidence>
<dbReference type="Gene3D" id="3.30.530.20">
    <property type="match status" value="1"/>
</dbReference>
<dbReference type="RefSeq" id="XP_002294841.1">
    <property type="nucleotide sequence ID" value="XM_002294805.1"/>
</dbReference>
<dbReference type="AlphaFoldDB" id="B8CFF8"/>
<feature type="domain" description="Fe2OG dioxygenase" evidence="8">
    <location>
        <begin position="1010"/>
        <end position="1118"/>
    </location>
</feature>
<name>B8CFF8_THAPS</name>
<protein>
    <recommendedName>
        <fullName evidence="8">Fe2OG dioxygenase domain-containing protein</fullName>
    </recommendedName>
</protein>
<dbReference type="FunFam" id="3.30.530.20:FF:000131">
    <property type="entry name" value="Uncharacterized protein"/>
    <property type="match status" value="1"/>
</dbReference>
<organism evidence="9 10">
    <name type="scientific">Thalassiosira pseudonana</name>
    <name type="common">Marine diatom</name>
    <name type="synonym">Cyclotella nana</name>
    <dbReference type="NCBI Taxonomy" id="35128"/>
    <lineage>
        <taxon>Eukaryota</taxon>
        <taxon>Sar</taxon>
        <taxon>Stramenopiles</taxon>
        <taxon>Ochrophyta</taxon>
        <taxon>Bacillariophyta</taxon>
        <taxon>Coscinodiscophyceae</taxon>
        <taxon>Thalassiosirophycidae</taxon>
        <taxon>Thalassiosirales</taxon>
        <taxon>Thalassiosiraceae</taxon>
        <taxon>Thalassiosira</taxon>
    </lineage>
</organism>
<dbReference type="InterPro" id="IPR045054">
    <property type="entry name" value="P4HA-like"/>
</dbReference>
<feature type="compositionally biased region" description="Polar residues" evidence="6">
    <location>
        <begin position="833"/>
        <end position="842"/>
    </location>
</feature>
<dbReference type="Gene3D" id="2.60.120.620">
    <property type="entry name" value="q2cbj1_9rhob like domain"/>
    <property type="match status" value="1"/>
</dbReference>
<keyword evidence="7" id="KW-0732">Signal</keyword>
<evidence type="ECO:0000259" key="8">
    <source>
        <dbReference type="PROSITE" id="PS51471"/>
    </source>
</evidence>
<dbReference type="Pfam" id="PF13640">
    <property type="entry name" value="2OG-FeII_Oxy_3"/>
    <property type="match status" value="1"/>
</dbReference>
<feature type="region of interest" description="Disordered" evidence="6">
    <location>
        <begin position="34"/>
        <end position="55"/>
    </location>
</feature>
<dbReference type="PaxDb" id="35128-Thaps25707"/>
<accession>B8CFF8</accession>
<evidence type="ECO:0000256" key="5">
    <source>
        <dbReference type="ARBA" id="ARBA00023004"/>
    </source>
</evidence>
<feature type="region of interest" description="Disordered" evidence="6">
    <location>
        <begin position="914"/>
        <end position="934"/>
    </location>
</feature>
<comment type="cofactor">
    <cofactor evidence="1">
        <name>L-ascorbate</name>
        <dbReference type="ChEBI" id="CHEBI:38290"/>
    </cofactor>
</comment>
<dbReference type="GO" id="GO:0005783">
    <property type="term" value="C:endoplasmic reticulum"/>
    <property type="evidence" value="ECO:0000318"/>
    <property type="project" value="GO_Central"/>
</dbReference>
<dbReference type="InterPro" id="IPR005123">
    <property type="entry name" value="Oxoglu/Fe-dep_dioxygenase_dom"/>
</dbReference>
<feature type="region of interest" description="Disordered" evidence="6">
    <location>
        <begin position="304"/>
        <end position="355"/>
    </location>
</feature>
<evidence type="ECO:0000256" key="1">
    <source>
        <dbReference type="ARBA" id="ARBA00001961"/>
    </source>
</evidence>
<dbReference type="GO" id="GO:0004656">
    <property type="term" value="F:procollagen-proline 4-dioxygenase activity"/>
    <property type="evidence" value="ECO:0000318"/>
    <property type="project" value="GO_Central"/>
</dbReference>
<dbReference type="InParanoid" id="B8CFF8"/>
<dbReference type="eggNOG" id="KOG1591">
    <property type="taxonomic scope" value="Eukaryota"/>
</dbReference>
<dbReference type="PANTHER" id="PTHR10869">
    <property type="entry name" value="PROLYL 4-HYDROXYLASE ALPHA SUBUNIT"/>
    <property type="match status" value="1"/>
</dbReference>
<feature type="compositionally biased region" description="Low complexity" evidence="6">
    <location>
        <begin position="329"/>
        <end position="355"/>
    </location>
</feature>
<keyword evidence="3" id="KW-0223">Dioxygenase</keyword>
<evidence type="ECO:0000256" key="2">
    <source>
        <dbReference type="ARBA" id="ARBA00022723"/>
    </source>
</evidence>
<dbReference type="PANTHER" id="PTHR10869:SF235">
    <property type="entry name" value="PROCOLLAGEN-PROLINE 4-DIOXYGENASE"/>
    <property type="match status" value="1"/>
</dbReference>
<keyword evidence="2" id="KW-0479">Metal-binding</keyword>
<feature type="region of interest" description="Disordered" evidence="6">
    <location>
        <begin position="833"/>
        <end position="862"/>
    </location>
</feature>
<dbReference type="PROSITE" id="PS51471">
    <property type="entry name" value="FE2OG_OXY"/>
    <property type="match status" value="1"/>
</dbReference>
<dbReference type="GO" id="GO:0031418">
    <property type="term" value="F:L-ascorbic acid binding"/>
    <property type="evidence" value="ECO:0007669"/>
    <property type="project" value="InterPro"/>
</dbReference>
<reference evidence="9 10" key="1">
    <citation type="journal article" date="2004" name="Science">
        <title>The genome of the diatom Thalassiosira pseudonana: ecology, evolution, and metabolism.</title>
        <authorList>
            <person name="Armbrust E.V."/>
            <person name="Berges J.A."/>
            <person name="Bowler C."/>
            <person name="Green B.R."/>
            <person name="Martinez D."/>
            <person name="Putnam N.H."/>
            <person name="Zhou S."/>
            <person name="Allen A.E."/>
            <person name="Apt K.E."/>
            <person name="Bechner M."/>
            <person name="Brzezinski M.A."/>
            <person name="Chaal B.K."/>
            <person name="Chiovitti A."/>
            <person name="Davis A.K."/>
            <person name="Demarest M.S."/>
            <person name="Detter J.C."/>
            <person name="Glavina T."/>
            <person name="Goodstein D."/>
            <person name="Hadi M.Z."/>
            <person name="Hellsten U."/>
            <person name="Hildebrand M."/>
            <person name="Jenkins B.D."/>
            <person name="Jurka J."/>
            <person name="Kapitonov V.V."/>
            <person name="Kroger N."/>
            <person name="Lau W.W."/>
            <person name="Lane T.W."/>
            <person name="Larimer F.W."/>
            <person name="Lippmeier J.C."/>
            <person name="Lucas S."/>
            <person name="Medina M."/>
            <person name="Montsant A."/>
            <person name="Obornik M."/>
            <person name="Parker M.S."/>
            <person name="Palenik B."/>
            <person name="Pazour G.J."/>
            <person name="Richardson P.M."/>
            <person name="Rynearson T.A."/>
            <person name="Saito M.A."/>
            <person name="Schwartz D.C."/>
            <person name="Thamatrakoln K."/>
            <person name="Valentin K."/>
            <person name="Vardi A."/>
            <person name="Wilkerson F.P."/>
            <person name="Rokhsar D.S."/>
        </authorList>
    </citation>
    <scope>NUCLEOTIDE SEQUENCE [LARGE SCALE GENOMIC DNA]</scope>
    <source>
        <strain evidence="9 10">CCMP1335</strain>
    </source>
</reference>
<keyword evidence="10" id="KW-1185">Reference proteome</keyword>
<evidence type="ECO:0000313" key="9">
    <source>
        <dbReference type="EMBL" id="EED87621.1"/>
    </source>
</evidence>
<dbReference type="InterPro" id="IPR023393">
    <property type="entry name" value="START-like_dom_sf"/>
</dbReference>
<dbReference type="SMART" id="SM00702">
    <property type="entry name" value="P4Hc"/>
    <property type="match status" value="1"/>
</dbReference>
<proteinExistence type="predicted"/>
<feature type="compositionally biased region" description="Low complexity" evidence="6">
    <location>
        <begin position="309"/>
        <end position="322"/>
    </location>
</feature>
<dbReference type="GO" id="GO:0005506">
    <property type="term" value="F:iron ion binding"/>
    <property type="evidence" value="ECO:0007669"/>
    <property type="project" value="InterPro"/>
</dbReference>
<dbReference type="InterPro" id="IPR006620">
    <property type="entry name" value="Pro_4_hyd_alph"/>
</dbReference>
<dbReference type="KEGG" id="tps:THAPSDRAFT_25707"/>
<dbReference type="SUPFAM" id="SSF55961">
    <property type="entry name" value="Bet v1-like"/>
    <property type="match status" value="1"/>
</dbReference>
<evidence type="ECO:0000256" key="4">
    <source>
        <dbReference type="ARBA" id="ARBA00023002"/>
    </source>
</evidence>
<gene>
    <name evidence="9" type="ORF">THAPSDRAFT_25707</name>
</gene>
<evidence type="ECO:0000256" key="3">
    <source>
        <dbReference type="ARBA" id="ARBA00022964"/>
    </source>
</evidence>
<sequence length="1164" mass="127584">MTNNPRRHGRKRRQCLLLLPMAMIVLGAGPSRPLSLGRGGQKRAGSGVGQQPQRKVVVAGAGRNKWKGETKIHSSMADGNNGEIKQHRGFWSFGNNNDNRSKHHHQRPNRVAYGPVQRGGSLHDIAIHDASGVIVSAPRSNSPWSQLRHKSRMLRRGLIGFAVRGVNLNSIVNFGGSSSQKHQVRVMDGRRSNSNNNKLNFLRIGGFINRSKRRMSRRGVRMETVDTLDLLGSTFYGGGAAFGTEKESMDGERYLEAMSIRDTSSSATTTAAQHTDASSKRRWSVLKRFDRSDKKMMNKLEARRSLLVSTSTRGGSNTSSTTQAAAMVSTTSSTRSKSFHSSSSTASLSSSSTASEPETWVIETPLFPLILPKSWEPPTTAVTASMASTATSVVEEGSSTTFMEISVAIEQDTTSTTTITDVASSKPSLQMLKTATQPLIPKSVWENDFTGNEFYFPESMEMLALTGIQMAGNGNDDVVNWVGEKKTVKFLEDYGSPDADDGSTTDEEDLDGIGSIQTSKLQPQFTKGLVSTQEVLVWAGKFTSSTNQNQGNGEGYGAELPIIKTMSIINKSPKDLAELLMDSEKVKVYNKMSLGRRDEVVFQTGVDTVGGEFGDGESKVVRNLTKPPMVNSIIEFVTCMHARKLKPEDTKTISPNKPNSKPAEGYIVVSRAVNGGKWSADDSSNNNSNGEKYIRNDILLGVNLLKAVPGEPDKTELTAVTHVYSPLLPLMLAKNAGVKGAVDFLTLETLGRIFRARAGGGGSSFRVRRLPLVVYYVSNHLMNTVQPTLKEALNPTINSAIMKFGLFVTIISCSNLFFGGQCIDTKEDTTCSTNPDSATCTDSPDYHSGSGKLDSKRKDQTITSNQDAKDICVITPGSKPAWKAGDLNALFESIVDDADGSGEYLKYNPKAQSRPKIMADGSPSPPRTNTINTDDSPWLVSLENFLTEEEAAYLIEVGKRQQYQRSDYKEIDPEHRTSSSAWCRRDCWKDDATVSSVVDRIAKVTKSETKQLSNLQILRYEEGQKFNQHSDFSRPIRRLKRVQGQRLMTFLIYLSDVEEGGETSFPYSGVKIQPRKGLAILWPNVMNDDPDAKEERADHLSLPVLKGVKHAVSIYIHAFDFEMAHKNGCAAQVITISLNRIVDSKCLGSQNRPMSTSSSFLISG</sequence>
<feature type="signal peptide" evidence="7">
    <location>
        <begin position="1"/>
        <end position="27"/>
    </location>
</feature>
<dbReference type="FunFam" id="2.60.120.620:FF:000031">
    <property type="entry name" value="Predicted protein"/>
    <property type="match status" value="1"/>
</dbReference>
<reference evidence="9 10" key="2">
    <citation type="journal article" date="2008" name="Nature">
        <title>The Phaeodactylum genome reveals the evolutionary history of diatom genomes.</title>
        <authorList>
            <person name="Bowler C."/>
            <person name="Allen A.E."/>
            <person name="Badger J.H."/>
            <person name="Grimwood J."/>
            <person name="Jabbari K."/>
            <person name="Kuo A."/>
            <person name="Maheswari U."/>
            <person name="Martens C."/>
            <person name="Maumus F."/>
            <person name="Otillar R.P."/>
            <person name="Rayko E."/>
            <person name="Salamov A."/>
            <person name="Vandepoele K."/>
            <person name="Beszteri B."/>
            <person name="Gruber A."/>
            <person name="Heijde M."/>
            <person name="Katinka M."/>
            <person name="Mock T."/>
            <person name="Valentin K."/>
            <person name="Verret F."/>
            <person name="Berges J.A."/>
            <person name="Brownlee C."/>
            <person name="Cadoret J.P."/>
            <person name="Chiovitti A."/>
            <person name="Choi C.J."/>
            <person name="Coesel S."/>
            <person name="De Martino A."/>
            <person name="Detter J.C."/>
            <person name="Durkin C."/>
            <person name="Falciatore A."/>
            <person name="Fournet J."/>
            <person name="Haruta M."/>
            <person name="Huysman M.J."/>
            <person name="Jenkins B.D."/>
            <person name="Jiroutova K."/>
            <person name="Jorgensen R.E."/>
            <person name="Joubert Y."/>
            <person name="Kaplan A."/>
            <person name="Kroger N."/>
            <person name="Kroth P.G."/>
            <person name="La Roche J."/>
            <person name="Lindquist E."/>
            <person name="Lommer M."/>
            <person name="Martin-Jezequel V."/>
            <person name="Lopez P.J."/>
            <person name="Lucas S."/>
            <person name="Mangogna M."/>
            <person name="McGinnis K."/>
            <person name="Medlin L.K."/>
            <person name="Montsant A."/>
            <person name="Oudot-Le Secq M.P."/>
            <person name="Napoli C."/>
            <person name="Obornik M."/>
            <person name="Parker M.S."/>
            <person name="Petit J.L."/>
            <person name="Porcel B.M."/>
            <person name="Poulsen N."/>
            <person name="Robison M."/>
            <person name="Rychlewski L."/>
            <person name="Rynearson T.A."/>
            <person name="Schmutz J."/>
            <person name="Shapiro H."/>
            <person name="Siaut M."/>
            <person name="Stanley M."/>
            <person name="Sussman M.R."/>
            <person name="Taylor A.R."/>
            <person name="Vardi A."/>
            <person name="von Dassow P."/>
            <person name="Vyverman W."/>
            <person name="Willis A."/>
            <person name="Wyrwicz L.S."/>
            <person name="Rokhsar D.S."/>
            <person name="Weissenbach J."/>
            <person name="Armbrust E.V."/>
            <person name="Green B.R."/>
            <person name="Van de Peer Y."/>
            <person name="Grigoriev I.V."/>
        </authorList>
    </citation>
    <scope>NUCLEOTIDE SEQUENCE [LARGE SCALE GENOMIC DNA]</scope>
    <source>
        <strain evidence="9 10">CCMP1335</strain>
    </source>
</reference>
<evidence type="ECO:0000256" key="6">
    <source>
        <dbReference type="SAM" id="MobiDB-lite"/>
    </source>
</evidence>
<dbReference type="EMBL" id="CM000653">
    <property type="protein sequence ID" value="EED87621.1"/>
    <property type="molecule type" value="Genomic_DNA"/>
</dbReference>
<keyword evidence="4" id="KW-0560">Oxidoreductase</keyword>
<keyword evidence="5" id="KW-0408">Iron</keyword>
<dbReference type="InterPro" id="IPR044862">
    <property type="entry name" value="Pro_4_hyd_alph_FE2OG_OXY"/>
</dbReference>
<feature type="chain" id="PRO_5002870083" description="Fe2OG dioxygenase domain-containing protein" evidence="7">
    <location>
        <begin position="28"/>
        <end position="1164"/>
    </location>
</feature>
<dbReference type="GeneID" id="7442813"/>
<dbReference type="Proteomes" id="UP000001449">
    <property type="component" value="Chromosome 22"/>
</dbReference>